<dbReference type="PANTHER" id="PTHR31900:SF33">
    <property type="entry name" value="PROTEIN WITH RNI-LIKE_FBD-LIKE DOMAIN"/>
    <property type="match status" value="1"/>
</dbReference>
<dbReference type="AlphaFoldDB" id="A0AAU9RMU4"/>
<dbReference type="InterPro" id="IPR032675">
    <property type="entry name" value="LRR_dom_sf"/>
</dbReference>
<dbReference type="Gene3D" id="3.80.10.10">
    <property type="entry name" value="Ribonuclease Inhibitor"/>
    <property type="match status" value="1"/>
</dbReference>
<accession>A0AAU9RMU4</accession>
<protein>
    <recommendedName>
        <fullName evidence="1">FBD domain-containing protein</fullName>
    </recommendedName>
</protein>
<dbReference type="Pfam" id="PF24758">
    <property type="entry name" value="LRR_At5g56370"/>
    <property type="match status" value="1"/>
</dbReference>
<sequence>MEKIISGCPALEDLTLIRSRHYRHREVPKILTVRSKSLRRFRILFNVAYGMAGTDYSVVIDAPRLEYLSLSDNQSDVILVNNLTSLFMIDIDTKFNVEFGGIQLSPAQKDNIRDFLTSVSGLFYPYRYLWPKFGNLYRLEIAFPSYALHYLPAFLESCPNLRELIVDFSFTVPKDRLRYVPKCLLSTLECVEINNLIMWEETGIELMNYFLENSAVLKKLSVSFTDSSITNQERHTYMDRFASTRRSRECQVFAY</sequence>
<organism evidence="3 4">
    <name type="scientific">Thlaspi arvense</name>
    <name type="common">Field penny-cress</name>
    <dbReference type="NCBI Taxonomy" id="13288"/>
    <lineage>
        <taxon>Eukaryota</taxon>
        <taxon>Viridiplantae</taxon>
        <taxon>Streptophyta</taxon>
        <taxon>Embryophyta</taxon>
        <taxon>Tracheophyta</taxon>
        <taxon>Spermatophyta</taxon>
        <taxon>Magnoliopsida</taxon>
        <taxon>eudicotyledons</taxon>
        <taxon>Gunneridae</taxon>
        <taxon>Pentapetalae</taxon>
        <taxon>rosids</taxon>
        <taxon>malvids</taxon>
        <taxon>Brassicales</taxon>
        <taxon>Brassicaceae</taxon>
        <taxon>Thlaspideae</taxon>
        <taxon>Thlaspi</taxon>
    </lineage>
</organism>
<dbReference type="PANTHER" id="PTHR31900">
    <property type="entry name" value="F-BOX/RNI SUPERFAMILY PROTEIN-RELATED"/>
    <property type="match status" value="1"/>
</dbReference>
<reference evidence="3 4" key="1">
    <citation type="submission" date="2022-03" db="EMBL/GenBank/DDBJ databases">
        <authorList>
            <person name="Nunn A."/>
            <person name="Chopra R."/>
            <person name="Nunn A."/>
            <person name="Contreras Garrido A."/>
        </authorList>
    </citation>
    <scope>NUCLEOTIDE SEQUENCE [LARGE SCALE GENOMIC DNA]</scope>
</reference>
<evidence type="ECO:0000313" key="4">
    <source>
        <dbReference type="Proteomes" id="UP000836841"/>
    </source>
</evidence>
<dbReference type="EMBL" id="OU466858">
    <property type="protein sequence ID" value="CAH2046398.1"/>
    <property type="molecule type" value="Genomic_DNA"/>
</dbReference>
<feature type="domain" description="FBD" evidence="1">
    <location>
        <begin position="182"/>
        <end position="255"/>
    </location>
</feature>
<dbReference type="Pfam" id="PF08387">
    <property type="entry name" value="FBD"/>
    <property type="match status" value="1"/>
</dbReference>
<dbReference type="SUPFAM" id="SSF52047">
    <property type="entry name" value="RNI-like"/>
    <property type="match status" value="1"/>
</dbReference>
<name>A0AAU9RMU4_THLAR</name>
<dbReference type="Proteomes" id="UP000836841">
    <property type="component" value="Chromosome 2"/>
</dbReference>
<keyword evidence="4" id="KW-1185">Reference proteome</keyword>
<gene>
    <name evidence="2" type="ORF">TAV2_LOCUS6374</name>
    <name evidence="3" type="ORF">TAV2_LOCUS6376</name>
</gene>
<evidence type="ECO:0000259" key="1">
    <source>
        <dbReference type="SMART" id="SM00579"/>
    </source>
</evidence>
<dbReference type="InterPro" id="IPR006566">
    <property type="entry name" value="FBD"/>
</dbReference>
<dbReference type="InterPro" id="IPR055411">
    <property type="entry name" value="LRR_FXL15/At3g58940/PEG3-like"/>
</dbReference>
<dbReference type="InterPro" id="IPR050232">
    <property type="entry name" value="FBL13/AtMIF1-like"/>
</dbReference>
<dbReference type="SMART" id="SM00579">
    <property type="entry name" value="FBD"/>
    <property type="match status" value="1"/>
</dbReference>
<dbReference type="EMBL" id="OU466858">
    <property type="protein sequence ID" value="CAH2046396.1"/>
    <property type="molecule type" value="Genomic_DNA"/>
</dbReference>
<evidence type="ECO:0000313" key="3">
    <source>
        <dbReference type="EMBL" id="CAH2046398.1"/>
    </source>
</evidence>
<proteinExistence type="predicted"/>
<evidence type="ECO:0000313" key="2">
    <source>
        <dbReference type="EMBL" id="CAH2046396.1"/>
    </source>
</evidence>